<evidence type="ECO:0000313" key="3">
    <source>
        <dbReference type="Proteomes" id="UP000826271"/>
    </source>
</evidence>
<proteinExistence type="predicted"/>
<feature type="compositionally biased region" description="Basic and acidic residues" evidence="1">
    <location>
        <begin position="99"/>
        <end position="110"/>
    </location>
</feature>
<feature type="compositionally biased region" description="Polar residues" evidence="1">
    <location>
        <begin position="239"/>
        <end position="259"/>
    </location>
</feature>
<dbReference type="AlphaFoldDB" id="A0AAV6W4R1"/>
<feature type="region of interest" description="Disordered" evidence="1">
    <location>
        <begin position="1"/>
        <end position="133"/>
    </location>
</feature>
<reference evidence="2" key="1">
    <citation type="submission" date="2019-10" db="EMBL/GenBank/DDBJ databases">
        <authorList>
            <person name="Zhang R."/>
            <person name="Pan Y."/>
            <person name="Wang J."/>
            <person name="Ma R."/>
            <person name="Yu S."/>
        </authorList>
    </citation>
    <scope>NUCLEOTIDE SEQUENCE</scope>
    <source>
        <strain evidence="2">LA-IB0</strain>
        <tissue evidence="2">Leaf</tissue>
    </source>
</reference>
<evidence type="ECO:0000313" key="2">
    <source>
        <dbReference type="EMBL" id="KAG8363432.1"/>
    </source>
</evidence>
<feature type="compositionally biased region" description="Polar residues" evidence="1">
    <location>
        <begin position="1"/>
        <end position="13"/>
    </location>
</feature>
<dbReference type="Proteomes" id="UP000826271">
    <property type="component" value="Unassembled WGS sequence"/>
</dbReference>
<accession>A0AAV6W4R1</accession>
<protein>
    <submittedName>
        <fullName evidence="2">Uncharacterized protein</fullName>
    </submittedName>
</protein>
<dbReference type="PANTHER" id="PTHR33130">
    <property type="entry name" value="PUTATIVE (DUF1639)-RELATED"/>
    <property type="match status" value="1"/>
</dbReference>
<keyword evidence="3" id="KW-1185">Reference proteome</keyword>
<organism evidence="2 3">
    <name type="scientific">Buddleja alternifolia</name>
    <dbReference type="NCBI Taxonomy" id="168488"/>
    <lineage>
        <taxon>Eukaryota</taxon>
        <taxon>Viridiplantae</taxon>
        <taxon>Streptophyta</taxon>
        <taxon>Embryophyta</taxon>
        <taxon>Tracheophyta</taxon>
        <taxon>Spermatophyta</taxon>
        <taxon>Magnoliopsida</taxon>
        <taxon>eudicotyledons</taxon>
        <taxon>Gunneridae</taxon>
        <taxon>Pentapetalae</taxon>
        <taxon>asterids</taxon>
        <taxon>lamiids</taxon>
        <taxon>Lamiales</taxon>
        <taxon>Scrophulariaceae</taxon>
        <taxon>Buddlejeae</taxon>
        <taxon>Buddleja</taxon>
    </lineage>
</organism>
<evidence type="ECO:0000256" key="1">
    <source>
        <dbReference type="SAM" id="MobiDB-lite"/>
    </source>
</evidence>
<sequence>MASTVPAKSQPLHNFNLPHLKWNKDGHSGGNHQRRRSVKSPSRRPNSSSASPLRQSPLRDSVSATPPRLQSPLSDSAAPSPRESPIRGDYLGKQSPVHEWVKHSPRRDLTSESEASGRSRGGLIEQRRNNSRNLTIDGVMSDVYSTKSERVKEKFESKSKAREVDLAGNKRSKFLIKIPCKNNKPEEENPQDEPPEIEHHSKDHHETDEVQEEGKINNNIDEETKTWNLRPRKPIRKSLNVNGGSVKNNGLTMSGTNKAPSPFRNPNHGSGKVEGNCGGGEKKRKLSIFVALTKEEIEEDIFALTGSKPKGRPRKRAKNVQKQMDFVFPGLCLVSINADSYKVSENSLKLEAFEDRMYFNPIFSVAKQSLDSTGKQLMMQQKPWPKNRCRWSYGFCKRKLGWRLCDGLLRNENYLCGGTLMSTWSSRFWNPFKNHSRRKFGFYWETTDDAAEALAKGLEHVLHRSAIGSERGRCTRLFSESVSLVVWLLEEEIRMEIV</sequence>
<feature type="compositionally biased region" description="Low complexity" evidence="1">
    <location>
        <begin position="43"/>
        <end position="54"/>
    </location>
</feature>
<feature type="compositionally biased region" description="Basic residues" evidence="1">
    <location>
        <begin position="32"/>
        <end position="42"/>
    </location>
</feature>
<dbReference type="Pfam" id="PF07797">
    <property type="entry name" value="DUF1639"/>
    <property type="match status" value="1"/>
</dbReference>
<dbReference type="PANTHER" id="PTHR33130:SF40">
    <property type="entry name" value="CHROMOGRANIN (DUF1639)"/>
    <property type="match status" value="1"/>
</dbReference>
<feature type="region of interest" description="Disordered" evidence="1">
    <location>
        <begin position="176"/>
        <end position="278"/>
    </location>
</feature>
<dbReference type="InterPro" id="IPR012438">
    <property type="entry name" value="DUF1639"/>
</dbReference>
<dbReference type="EMBL" id="WHWC01000019">
    <property type="protein sequence ID" value="KAG8363432.1"/>
    <property type="molecule type" value="Genomic_DNA"/>
</dbReference>
<feature type="compositionally biased region" description="Basic and acidic residues" evidence="1">
    <location>
        <begin position="196"/>
        <end position="215"/>
    </location>
</feature>
<feature type="compositionally biased region" description="Low complexity" evidence="1">
    <location>
        <begin position="112"/>
        <end position="122"/>
    </location>
</feature>
<name>A0AAV6W4R1_9LAMI</name>
<comment type="caution">
    <text evidence="2">The sequence shown here is derived from an EMBL/GenBank/DDBJ whole genome shotgun (WGS) entry which is preliminary data.</text>
</comment>
<gene>
    <name evidence="2" type="ORF">BUALT_Bualt19G0022000</name>
</gene>